<dbReference type="NCBIfam" id="TIGR01552">
    <property type="entry name" value="phd_fam"/>
    <property type="match status" value="1"/>
</dbReference>
<protein>
    <recommendedName>
        <fullName evidence="2">Antitoxin</fullName>
    </recommendedName>
</protein>
<comment type="caution">
    <text evidence="3">The sequence shown here is derived from an EMBL/GenBank/DDBJ whole genome shotgun (WGS) entry which is preliminary data.</text>
</comment>
<dbReference type="Proteomes" id="UP000177396">
    <property type="component" value="Unassembled WGS sequence"/>
</dbReference>
<evidence type="ECO:0000256" key="1">
    <source>
        <dbReference type="ARBA" id="ARBA00009981"/>
    </source>
</evidence>
<dbReference type="InterPro" id="IPR036165">
    <property type="entry name" value="YefM-like_sf"/>
</dbReference>
<dbReference type="SUPFAM" id="SSF143120">
    <property type="entry name" value="YefM-like"/>
    <property type="match status" value="1"/>
</dbReference>
<dbReference type="AlphaFoldDB" id="A0A1F5YIY0"/>
<comment type="function">
    <text evidence="2">Antitoxin component of a type II toxin-antitoxin (TA) system.</text>
</comment>
<dbReference type="InterPro" id="IPR006442">
    <property type="entry name" value="Antitoxin_Phd/YefM"/>
</dbReference>
<dbReference type="EMBL" id="MFJB01000040">
    <property type="protein sequence ID" value="OGG00013.1"/>
    <property type="molecule type" value="Genomic_DNA"/>
</dbReference>
<accession>A0A1F5YIY0</accession>
<evidence type="ECO:0000313" key="4">
    <source>
        <dbReference type="Proteomes" id="UP000177396"/>
    </source>
</evidence>
<reference evidence="3 4" key="1">
    <citation type="journal article" date="2016" name="Nat. Commun.">
        <title>Thousands of microbial genomes shed light on interconnected biogeochemical processes in an aquifer system.</title>
        <authorList>
            <person name="Anantharaman K."/>
            <person name="Brown C.T."/>
            <person name="Hug L.A."/>
            <person name="Sharon I."/>
            <person name="Castelle C.J."/>
            <person name="Probst A.J."/>
            <person name="Thomas B.C."/>
            <person name="Singh A."/>
            <person name="Wilkins M.J."/>
            <person name="Karaoz U."/>
            <person name="Brodie E.L."/>
            <person name="Williams K.H."/>
            <person name="Hubbard S.S."/>
            <person name="Banfield J.F."/>
        </authorList>
    </citation>
    <scope>NUCLEOTIDE SEQUENCE [LARGE SCALE GENOMIC DNA]</scope>
</reference>
<dbReference type="Gene3D" id="3.40.1620.10">
    <property type="entry name" value="YefM-like domain"/>
    <property type="match status" value="1"/>
</dbReference>
<evidence type="ECO:0000313" key="3">
    <source>
        <dbReference type="EMBL" id="OGG00013.1"/>
    </source>
</evidence>
<name>A0A1F5YIY0_9BACT</name>
<comment type="similarity">
    <text evidence="1 2">Belongs to the phD/YefM antitoxin family.</text>
</comment>
<gene>
    <name evidence="3" type="ORF">A2153_00655</name>
</gene>
<organism evidence="3 4">
    <name type="scientific">Candidatus Gottesmanbacteria bacterium RBG_16_38_7b</name>
    <dbReference type="NCBI Taxonomy" id="1798372"/>
    <lineage>
        <taxon>Bacteria</taxon>
        <taxon>Candidatus Gottesmaniibacteriota</taxon>
    </lineage>
</organism>
<evidence type="ECO:0000256" key="2">
    <source>
        <dbReference type="RuleBase" id="RU362080"/>
    </source>
</evidence>
<proteinExistence type="inferred from homology"/>
<dbReference type="Pfam" id="PF02604">
    <property type="entry name" value="PhdYeFM_antitox"/>
    <property type="match status" value="1"/>
</dbReference>
<sequence length="104" mass="12104">MTQTVSAQDARNKFSEMLNTAVYGKTKVIITRFNKPQAVLIDYKEYEFLTDPTKRFTNEEWKKGFKVFDRIAARTKDIPTKEVERIVDEAVKAVRRAKHAKSGY</sequence>